<sequence>MALFGTYLSFFMSFLFMLVFSFLGVILWWSKRIKLKFPKLRLVTYKKIERVKSEVFNSVKPKAKSKKLKS</sequence>
<geneLocation type="mitochondrion" evidence="2"/>
<evidence type="ECO:0000313" key="2">
    <source>
        <dbReference type="EMBL" id="QHO63852.1"/>
    </source>
</evidence>
<keyword evidence="1" id="KW-1133">Transmembrane helix</keyword>
<keyword evidence="2" id="KW-0496">Mitochondrion</keyword>
<organism evidence="2">
    <name type="scientific">Geukensia demissa</name>
    <name type="common">Ribbed mussel</name>
    <name type="synonym">Ischadium demissa</name>
    <dbReference type="NCBI Taxonomy" id="27807"/>
    <lineage>
        <taxon>Eukaryota</taxon>
        <taxon>Metazoa</taxon>
        <taxon>Spiralia</taxon>
        <taxon>Lophotrochozoa</taxon>
        <taxon>Mollusca</taxon>
        <taxon>Bivalvia</taxon>
        <taxon>Autobranchia</taxon>
        <taxon>Pteriomorphia</taxon>
        <taxon>Mytilida</taxon>
        <taxon>Mytiloidea</taxon>
        <taxon>Mytilidae</taxon>
        <taxon>Brachidontinae</taxon>
        <taxon>Geukensia</taxon>
    </lineage>
</organism>
<evidence type="ECO:0000256" key="1">
    <source>
        <dbReference type="SAM" id="Phobius"/>
    </source>
</evidence>
<keyword evidence="1" id="KW-0812">Transmembrane</keyword>
<keyword evidence="1" id="KW-0472">Membrane</keyword>
<accession>A0A6B9VND8</accession>
<protein>
    <submittedName>
        <fullName evidence="2">ATP synthase F0 subunit 8</fullName>
    </submittedName>
</protein>
<dbReference type="AlphaFoldDB" id="A0A6B9VND8"/>
<proteinExistence type="predicted"/>
<dbReference type="EMBL" id="MN449488">
    <property type="protein sequence ID" value="QHO63852.1"/>
    <property type="molecule type" value="Genomic_DNA"/>
</dbReference>
<reference evidence="2" key="1">
    <citation type="journal article" date="2020" name="J. Zoolog. Syst. Evol. Res.">
        <title>Highly divergent mitogenomes of Geukensia demissa (Bivalvia, Mytilidae) with extreme AT content.</title>
        <authorList>
            <person name="Lubosny M."/>
            <person name="Smietanka B."/>
            <person name="Przylucka A."/>
            <person name="Burzynski A."/>
        </authorList>
    </citation>
    <scope>NUCLEOTIDE SEQUENCE</scope>
    <source>
        <strain evidence="2">GEU_M</strain>
    </source>
</reference>
<name>A0A6B9VND8_GEUDE</name>
<feature type="transmembrane region" description="Helical" evidence="1">
    <location>
        <begin position="6"/>
        <end position="29"/>
    </location>
</feature>
<gene>
    <name evidence="2" type="primary">ATP8</name>
</gene>